<dbReference type="EMBL" id="JABBNT010000003">
    <property type="protein sequence ID" value="NMM44710.1"/>
    <property type="molecule type" value="Genomic_DNA"/>
</dbReference>
<protein>
    <submittedName>
        <fullName evidence="4">TetR family transcriptional regulator</fullName>
    </submittedName>
</protein>
<dbReference type="Proteomes" id="UP000539372">
    <property type="component" value="Unassembled WGS sequence"/>
</dbReference>
<accession>A0A7Y0DZZ4</accession>
<organism evidence="4 5">
    <name type="scientific">Pacificispira spongiicola</name>
    <dbReference type="NCBI Taxonomy" id="2729598"/>
    <lineage>
        <taxon>Bacteria</taxon>
        <taxon>Pseudomonadati</taxon>
        <taxon>Pseudomonadota</taxon>
        <taxon>Alphaproteobacteria</taxon>
        <taxon>Rhodospirillales</taxon>
        <taxon>Rhodospirillaceae</taxon>
        <taxon>Pacificispira</taxon>
    </lineage>
</organism>
<feature type="DNA-binding region" description="H-T-H motif" evidence="2">
    <location>
        <begin position="29"/>
        <end position="48"/>
    </location>
</feature>
<evidence type="ECO:0000313" key="4">
    <source>
        <dbReference type="EMBL" id="NMM44710.1"/>
    </source>
</evidence>
<gene>
    <name evidence="4" type="ORF">HH303_09490</name>
</gene>
<dbReference type="GO" id="GO:0003677">
    <property type="term" value="F:DNA binding"/>
    <property type="evidence" value="ECO:0007669"/>
    <property type="project" value="UniProtKB-UniRule"/>
</dbReference>
<dbReference type="Pfam" id="PF17940">
    <property type="entry name" value="TetR_C_31"/>
    <property type="match status" value="1"/>
</dbReference>
<keyword evidence="1 2" id="KW-0238">DNA-binding</keyword>
<dbReference type="InterPro" id="IPR009057">
    <property type="entry name" value="Homeodomain-like_sf"/>
</dbReference>
<dbReference type="InterPro" id="IPR041583">
    <property type="entry name" value="TetR_C_31"/>
</dbReference>
<sequence length="192" mass="20492">MSTQVKDRRTAILDAVIQLLAEKGLSGVTHRAADMQAGLPQGSTTYYFPKKTALLREAAAHLALELEKDCDDLQIAFADVVAKQGMEAAIDRAAQGLLASADKGRELLLARIELTLAAARDEDLSDVGERLSVAARRPIEFFVNLVTGGRNTVPMETCVGLIDGIALMYATGQGPKPTVAQVSTVLRSLTID</sequence>
<comment type="caution">
    <text evidence="4">The sequence shown here is derived from an EMBL/GenBank/DDBJ whole genome shotgun (WGS) entry which is preliminary data.</text>
</comment>
<dbReference type="Gene3D" id="1.10.357.10">
    <property type="entry name" value="Tetracycline Repressor, domain 2"/>
    <property type="match status" value="1"/>
</dbReference>
<evidence type="ECO:0000313" key="5">
    <source>
        <dbReference type="Proteomes" id="UP000539372"/>
    </source>
</evidence>
<name>A0A7Y0DZZ4_9PROT</name>
<dbReference type="RefSeq" id="WP_169625111.1">
    <property type="nucleotide sequence ID" value="NZ_JABBNT010000003.1"/>
</dbReference>
<dbReference type="Pfam" id="PF00440">
    <property type="entry name" value="TetR_N"/>
    <property type="match status" value="1"/>
</dbReference>
<evidence type="ECO:0000259" key="3">
    <source>
        <dbReference type="PROSITE" id="PS50977"/>
    </source>
</evidence>
<dbReference type="SUPFAM" id="SSF46689">
    <property type="entry name" value="Homeodomain-like"/>
    <property type="match status" value="1"/>
</dbReference>
<reference evidence="4 5" key="1">
    <citation type="submission" date="2020-04" db="EMBL/GenBank/DDBJ databases">
        <title>Rhodospirillaceae bacterium KN72 isolated from deep sea.</title>
        <authorList>
            <person name="Zhang D.-C."/>
        </authorList>
    </citation>
    <scope>NUCLEOTIDE SEQUENCE [LARGE SCALE GENOMIC DNA]</scope>
    <source>
        <strain evidence="4 5">KN72</strain>
    </source>
</reference>
<keyword evidence="5" id="KW-1185">Reference proteome</keyword>
<evidence type="ECO:0000256" key="1">
    <source>
        <dbReference type="ARBA" id="ARBA00023125"/>
    </source>
</evidence>
<proteinExistence type="predicted"/>
<dbReference type="PROSITE" id="PS50977">
    <property type="entry name" value="HTH_TETR_2"/>
    <property type="match status" value="1"/>
</dbReference>
<evidence type="ECO:0000256" key="2">
    <source>
        <dbReference type="PROSITE-ProRule" id="PRU00335"/>
    </source>
</evidence>
<feature type="domain" description="HTH tetR-type" evidence="3">
    <location>
        <begin position="6"/>
        <end position="66"/>
    </location>
</feature>
<dbReference type="InterPro" id="IPR001647">
    <property type="entry name" value="HTH_TetR"/>
</dbReference>
<dbReference type="AlphaFoldDB" id="A0A7Y0DZZ4"/>